<gene>
    <name evidence="1" type="ORF">ED733_004290</name>
</gene>
<dbReference type="Proteomes" id="UP000317257">
    <property type="component" value="Unassembled WGS sequence"/>
</dbReference>
<dbReference type="EMBL" id="SBHS01000010">
    <property type="protein sequence ID" value="TWU74680.1"/>
    <property type="molecule type" value="Genomic_DNA"/>
</dbReference>
<accession>A0A5C6GAV2</accession>
<dbReference type="AlphaFoldDB" id="A0A5C6GAV2"/>
<comment type="caution">
    <text evidence="1">The sequence shown here is derived from an EMBL/GenBank/DDBJ whole genome shotgun (WGS) entry which is preliminary data.</text>
</comment>
<organism evidence="1 2">
    <name type="scientific">Metarhizium rileyi (strain RCEF 4871)</name>
    <name type="common">Nomuraea rileyi</name>
    <dbReference type="NCBI Taxonomy" id="1649241"/>
    <lineage>
        <taxon>Eukaryota</taxon>
        <taxon>Fungi</taxon>
        <taxon>Dikarya</taxon>
        <taxon>Ascomycota</taxon>
        <taxon>Pezizomycotina</taxon>
        <taxon>Sordariomycetes</taxon>
        <taxon>Hypocreomycetidae</taxon>
        <taxon>Hypocreales</taxon>
        <taxon>Clavicipitaceae</taxon>
        <taxon>Metarhizium</taxon>
    </lineage>
</organism>
<proteinExistence type="predicted"/>
<evidence type="ECO:0000313" key="1">
    <source>
        <dbReference type="EMBL" id="TWU74680.1"/>
    </source>
</evidence>
<reference evidence="2" key="1">
    <citation type="submission" date="2018-12" db="EMBL/GenBank/DDBJ databases">
        <title>The complete genome of Metarhizium rileyi, a key fungal pathogen of Lepidoptera.</title>
        <authorList>
            <person name="Binneck E."/>
            <person name="Lastra C.C.L."/>
            <person name="Sosa-Gomez D.R."/>
        </authorList>
    </citation>
    <scope>NUCLEOTIDE SEQUENCE [LARGE SCALE GENOMIC DNA]</scope>
    <source>
        <strain evidence="2">Cep018-CH2</strain>
    </source>
</reference>
<name>A0A5C6GAV2_METRR</name>
<sequence>MTRWSFLCCLAKASRTGLDVTRERHAVELILADQRREVYEPQSLESRNWPPLQAPTSLGEACRERTVVSILRSWRAMQRFWRRVMVRHTSGNGRPFDMAHLKNVDSPGLTVGGEDPRYLQPGTGGHLKGFGLLQRNGLAGLDDGLVESDVSVGSAVEQD</sequence>
<protein>
    <submittedName>
        <fullName evidence="1">Uncharacterized protein</fullName>
    </submittedName>
</protein>
<evidence type="ECO:0000313" key="2">
    <source>
        <dbReference type="Proteomes" id="UP000317257"/>
    </source>
</evidence>